<dbReference type="AlphaFoldDB" id="A0A430LBG5"/>
<proteinExistence type="predicted"/>
<protein>
    <submittedName>
        <fullName evidence="1">Uncharacterized protein</fullName>
    </submittedName>
</protein>
<name>A0A430LBG5_9HYPO</name>
<reference evidence="1 2" key="1">
    <citation type="submission" date="2017-06" db="EMBL/GenBank/DDBJ databases">
        <title>Comparative genomic analysis of Ambrosia Fusariam Clade fungi.</title>
        <authorList>
            <person name="Stajich J.E."/>
            <person name="Carrillo J."/>
            <person name="Kijimoto T."/>
            <person name="Eskalen A."/>
            <person name="O'Donnell K."/>
            <person name="Kasson M."/>
        </authorList>
    </citation>
    <scope>NUCLEOTIDE SEQUENCE [LARGE SCALE GENOMIC DNA]</scope>
    <source>
        <strain evidence="1 2">UCR1854</strain>
    </source>
</reference>
<keyword evidence="2" id="KW-1185">Reference proteome</keyword>
<sequence>MGSASGPGVSISLSGWETIGSKDKPWPMLTHEIGHIFGFPDFLDDYNGFPNRTTCDLASGYDAMMCWKCILYHS</sequence>
<evidence type="ECO:0000313" key="1">
    <source>
        <dbReference type="EMBL" id="RTE73081.1"/>
    </source>
</evidence>
<evidence type="ECO:0000313" key="2">
    <source>
        <dbReference type="Proteomes" id="UP000287124"/>
    </source>
</evidence>
<organism evidence="1 2">
    <name type="scientific">Fusarium euwallaceae</name>
    <dbReference type="NCBI Taxonomy" id="1147111"/>
    <lineage>
        <taxon>Eukaryota</taxon>
        <taxon>Fungi</taxon>
        <taxon>Dikarya</taxon>
        <taxon>Ascomycota</taxon>
        <taxon>Pezizomycotina</taxon>
        <taxon>Sordariomycetes</taxon>
        <taxon>Hypocreomycetidae</taxon>
        <taxon>Hypocreales</taxon>
        <taxon>Nectriaceae</taxon>
        <taxon>Fusarium</taxon>
        <taxon>Fusarium solani species complex</taxon>
    </lineage>
</organism>
<dbReference type="EMBL" id="MIKF01000279">
    <property type="protein sequence ID" value="RTE73081.1"/>
    <property type="molecule type" value="Genomic_DNA"/>
</dbReference>
<comment type="caution">
    <text evidence="1">The sequence shown here is derived from an EMBL/GenBank/DDBJ whole genome shotgun (WGS) entry which is preliminary data.</text>
</comment>
<gene>
    <name evidence="1" type="ORF">BHE90_012477</name>
</gene>
<accession>A0A430LBG5</accession>
<dbReference type="Proteomes" id="UP000287124">
    <property type="component" value="Unassembled WGS sequence"/>
</dbReference>